<reference evidence="5" key="1">
    <citation type="journal article" date="2015" name="PLoS Genet.">
        <title>The dynamic genome and transcriptome of the human fungal pathogen Blastomyces and close relative Emmonsia.</title>
        <authorList>
            <person name="Munoz J.F."/>
            <person name="Gauthier G.M."/>
            <person name="Desjardins C.A."/>
            <person name="Gallo J.E."/>
            <person name="Holder J."/>
            <person name="Sullivan T.D."/>
            <person name="Marty A.J."/>
            <person name="Carmen J.C."/>
            <person name="Chen Z."/>
            <person name="Ding L."/>
            <person name="Gujja S."/>
            <person name="Magrini V."/>
            <person name="Misas E."/>
            <person name="Mitreva M."/>
            <person name="Priest M."/>
            <person name="Saif S."/>
            <person name="Whiston E.A."/>
            <person name="Young S."/>
            <person name="Zeng Q."/>
            <person name="Goldman W.E."/>
            <person name="Mardis E.R."/>
            <person name="Taylor J.W."/>
            <person name="McEwen J.G."/>
            <person name="Clay O.K."/>
            <person name="Klein B.S."/>
            <person name="Cuomo C.A."/>
        </authorList>
    </citation>
    <scope>NUCLEOTIDE SEQUENCE [LARGE SCALE GENOMIC DNA]</scope>
    <source>
        <strain evidence="5">UAMH 3008</strain>
    </source>
</reference>
<evidence type="ECO:0000313" key="5">
    <source>
        <dbReference type="Proteomes" id="UP000034164"/>
    </source>
</evidence>
<keyword evidence="1" id="KW-0677">Repeat</keyword>
<evidence type="ECO:0000256" key="3">
    <source>
        <dbReference type="PROSITE-ProRule" id="PRU00023"/>
    </source>
</evidence>
<dbReference type="PANTHER" id="PTHR24198:SF165">
    <property type="entry name" value="ANKYRIN REPEAT-CONTAINING PROTEIN-RELATED"/>
    <property type="match status" value="1"/>
</dbReference>
<protein>
    <submittedName>
        <fullName evidence="4">Uncharacterized protein</fullName>
    </submittedName>
</protein>
<name>A0A0G2I954_9EURO</name>
<sequence>MSSSLMGWNTLPHEIQVLILNQASSTLCHGEYGNLKAISKYLLVCQFWNVEIQRLLVQHHSAKCLLTFASEPVAFKAIQRHIALDPPLERDEDAYEIDDARFELIYELYELLEDAINRGYISCMKLLLENGASWHGGVVREKTVYHIAVASGKQNRTEMLRLLDFYFYDELEMEDHDHVLTPLALAIATNDLIAVEQLVLLGAEVRRAMIWDALDGPLAHAINSNKVTLLKLLLASGEDPNVENATVDFHPTMLTLALRENKEEMIKLLLDSGSRVNTPEKMIQPLAVAVDRCSLDTIKDLINRGADVNFLDEFERTPLCLAVFGRDLSIIHLLLDHDAEVTQAVCREARRRSCHRVTTLLLERFVKKEEASLNFTLGRNKRLIWFRPISPGPQKIVKSLLEAGADISALGNIQQLIYDGI</sequence>
<comment type="caution">
    <text evidence="4">The sequence shown here is derived from an EMBL/GenBank/DDBJ whole genome shotgun (WGS) entry which is preliminary data.</text>
</comment>
<dbReference type="PANTHER" id="PTHR24198">
    <property type="entry name" value="ANKYRIN REPEAT AND PROTEIN KINASE DOMAIN-CONTAINING PROTEIN"/>
    <property type="match status" value="1"/>
</dbReference>
<dbReference type="InterPro" id="IPR036770">
    <property type="entry name" value="Ankyrin_rpt-contain_sf"/>
</dbReference>
<proteinExistence type="predicted"/>
<gene>
    <name evidence="4" type="ORF">EMCG_07224</name>
</gene>
<dbReference type="Pfam" id="PF12796">
    <property type="entry name" value="Ank_2"/>
    <property type="match status" value="1"/>
</dbReference>
<dbReference type="SMART" id="SM00248">
    <property type="entry name" value="ANK"/>
    <property type="match status" value="7"/>
</dbReference>
<dbReference type="AlphaFoldDB" id="A0A0G2I954"/>
<feature type="repeat" description="ANK" evidence="3">
    <location>
        <begin position="281"/>
        <end position="313"/>
    </location>
</feature>
<dbReference type="InterPro" id="IPR002110">
    <property type="entry name" value="Ankyrin_rpt"/>
</dbReference>
<dbReference type="OrthoDB" id="366390at2759"/>
<accession>A0A0G2I954</accession>
<feature type="repeat" description="ANK" evidence="3">
    <location>
        <begin position="249"/>
        <end position="281"/>
    </location>
</feature>
<evidence type="ECO:0000313" key="4">
    <source>
        <dbReference type="EMBL" id="KKZ67053.1"/>
    </source>
</evidence>
<dbReference type="EMBL" id="LCZI01000340">
    <property type="protein sequence ID" value="KKZ67053.1"/>
    <property type="molecule type" value="Genomic_DNA"/>
</dbReference>
<dbReference type="Gene3D" id="1.25.40.20">
    <property type="entry name" value="Ankyrin repeat-containing domain"/>
    <property type="match status" value="1"/>
</dbReference>
<dbReference type="Proteomes" id="UP000034164">
    <property type="component" value="Unassembled WGS sequence"/>
</dbReference>
<evidence type="ECO:0000256" key="2">
    <source>
        <dbReference type="ARBA" id="ARBA00023043"/>
    </source>
</evidence>
<evidence type="ECO:0000256" key="1">
    <source>
        <dbReference type="ARBA" id="ARBA00022737"/>
    </source>
</evidence>
<dbReference type="PROSITE" id="PS50088">
    <property type="entry name" value="ANK_REPEAT"/>
    <property type="match status" value="2"/>
</dbReference>
<keyword evidence="2 3" id="KW-0040">ANK repeat</keyword>
<organism evidence="4 5">
    <name type="scientific">[Emmonsia] crescens</name>
    <dbReference type="NCBI Taxonomy" id="73230"/>
    <lineage>
        <taxon>Eukaryota</taxon>
        <taxon>Fungi</taxon>
        <taxon>Dikarya</taxon>
        <taxon>Ascomycota</taxon>
        <taxon>Pezizomycotina</taxon>
        <taxon>Eurotiomycetes</taxon>
        <taxon>Eurotiomycetidae</taxon>
        <taxon>Onygenales</taxon>
        <taxon>Ajellomycetaceae</taxon>
        <taxon>Emergomyces</taxon>
    </lineage>
</organism>
<dbReference type="VEuPathDB" id="FungiDB:EMCG_07224"/>
<dbReference type="SUPFAM" id="SSF48403">
    <property type="entry name" value="Ankyrin repeat"/>
    <property type="match status" value="1"/>
</dbReference>